<proteinExistence type="predicted"/>
<accession>A0ABR1E864</accession>
<gene>
    <name evidence="1" type="primary">Necator_chrV.g21025</name>
    <name evidence="1" type="ORF">RB195_016232</name>
</gene>
<reference evidence="1 2" key="1">
    <citation type="submission" date="2023-08" db="EMBL/GenBank/DDBJ databases">
        <title>A Necator americanus chromosomal reference genome.</title>
        <authorList>
            <person name="Ilik V."/>
            <person name="Petrzelkova K.J."/>
            <person name="Pardy F."/>
            <person name="Fuh T."/>
            <person name="Niatou-Singa F.S."/>
            <person name="Gouil Q."/>
            <person name="Baker L."/>
            <person name="Ritchie M.E."/>
            <person name="Jex A.R."/>
            <person name="Gazzola D."/>
            <person name="Li H."/>
            <person name="Toshio Fujiwara R."/>
            <person name="Zhan B."/>
            <person name="Aroian R.V."/>
            <person name="Pafco B."/>
            <person name="Schwarz E.M."/>
        </authorList>
    </citation>
    <scope>NUCLEOTIDE SEQUENCE [LARGE SCALE GENOMIC DNA]</scope>
    <source>
        <strain evidence="1 2">Aroian</strain>
        <tissue evidence="1">Whole animal</tissue>
    </source>
</reference>
<evidence type="ECO:0000313" key="2">
    <source>
        <dbReference type="Proteomes" id="UP001303046"/>
    </source>
</evidence>
<name>A0ABR1E864_NECAM</name>
<dbReference type="EMBL" id="JAVFWL010000005">
    <property type="protein sequence ID" value="KAK6758877.1"/>
    <property type="molecule type" value="Genomic_DNA"/>
</dbReference>
<sequence length="98" mass="11049">MRCVRSQSISRCPNISKRTRSLDCANAPYLQSFQLVYTLFSSNIYLNSTYSSASSSATIALLLFIAFHIKSAKIASQAIAHCTCYLHELSQRCQYVRE</sequence>
<protein>
    <submittedName>
        <fullName evidence="1">Uncharacterized protein</fullName>
    </submittedName>
</protein>
<keyword evidence="2" id="KW-1185">Reference proteome</keyword>
<organism evidence="1 2">
    <name type="scientific">Necator americanus</name>
    <name type="common">Human hookworm</name>
    <dbReference type="NCBI Taxonomy" id="51031"/>
    <lineage>
        <taxon>Eukaryota</taxon>
        <taxon>Metazoa</taxon>
        <taxon>Ecdysozoa</taxon>
        <taxon>Nematoda</taxon>
        <taxon>Chromadorea</taxon>
        <taxon>Rhabditida</taxon>
        <taxon>Rhabditina</taxon>
        <taxon>Rhabditomorpha</taxon>
        <taxon>Strongyloidea</taxon>
        <taxon>Ancylostomatidae</taxon>
        <taxon>Bunostominae</taxon>
        <taxon>Necator</taxon>
    </lineage>
</organism>
<dbReference type="Proteomes" id="UP001303046">
    <property type="component" value="Unassembled WGS sequence"/>
</dbReference>
<evidence type="ECO:0000313" key="1">
    <source>
        <dbReference type="EMBL" id="KAK6758877.1"/>
    </source>
</evidence>
<comment type="caution">
    <text evidence="1">The sequence shown here is derived from an EMBL/GenBank/DDBJ whole genome shotgun (WGS) entry which is preliminary data.</text>
</comment>